<evidence type="ECO:0000313" key="7">
    <source>
        <dbReference type="Proteomes" id="UP000030143"/>
    </source>
</evidence>
<accession>A0A0A2JBG3</accession>
<dbReference type="PANTHER" id="PTHR43439">
    <property type="entry name" value="PHENYLACETATE-COENZYME A LIGASE"/>
    <property type="match status" value="1"/>
</dbReference>
<dbReference type="GeneID" id="27681080"/>
<dbReference type="VEuPathDB" id="FungiDB:PEXP_095480"/>
<dbReference type="OrthoDB" id="429813at2759"/>
<dbReference type="EMBL" id="JQFZ01000260">
    <property type="protein sequence ID" value="KGO52674.1"/>
    <property type="molecule type" value="Genomic_DNA"/>
</dbReference>
<evidence type="ECO:0000259" key="3">
    <source>
        <dbReference type="Pfam" id="PF00501"/>
    </source>
</evidence>
<dbReference type="Pfam" id="PF00501">
    <property type="entry name" value="AMP-binding"/>
    <property type="match status" value="1"/>
</dbReference>
<sequence length="1031" mass="113712">MGSVTPQRSPLQIFDTTAQKKPDQLYCVHPVSSDIFQGWRTITFADLGSAINRMALWIQENVASSDAPQTLAYMGANDVRYCAFMFACMRLRHTALLLSPRNSESASSHLLGTTGCSKSVYSPERSKQIEELKGANPSLKAWVAPGLWELFDSSSAPAPVVKEPAEDSEDRIAVYIHSSGTTGLPKPIPMTNGYFLALEQTGLLPLPENRESSLVAIAERGKLMFVMSPFFHFMGILSIMQPILFATPFVLSPEKPLTAELLAQIVTDTHPETSIIAPSVLEELSQSELGMQSLSWFTFVAFGGAPLAQEIGDRISEITHLQSVLGSSENAVFGAMKHQDKSDWQYLEWNPNAGFDMRDAGDGFFELVVPRGEGRVAHAVFHTYPDKDEYKTGDLFVPHPEKQGLWLYSGRHDDVIVLSNGEKFNPTTMEEIISTHPLVARTLVVGQGRFQSGAIIEPNWSSWSGEPNALIDEIWVNIKKANESAPGHAQLMKNRVGVSSQEKPFQLTPKGTVKRRVVVSDYAEEIDALYAGGDQVDVAQISKDATHQDITVYVTAAVSEILDVPSFDENADIFSSGLDSLQTLHLGQVLQGSLKSARPGLGPVFGSPQLYSRPTIAQLSRYILDILRGNEAVPDAANIESDSDRKTRIAELIGKYTEDFGKGHAVILTGSTGSLGAYLLHELLSDLSVTKIYCLNRSDDAATRQLQSLREKGLRTFNKFPRRVEFLQAQFGAEKFGLDDAKYDHMLQEVDTIIHNAWKVNFNHRVEAFENPHIAGVRRLVEFSVASDKSAHIHFISSISTIEGYSLERGPSIPEVIFNDPSSALRQGYGESKHVSERICAAASARCGVPTSIHRVGQIGGPTTEKGIWNKQEWVPSLIATSKTIGQIPNGLGSVSVQWVPVDVTAKVIIDIVRTRHETEDNEPCAAFHIVNPRAAEWPSLIPAVTKYFDMEQVDIKTWIETLEGFTNPTESDLQDKPALKILDFFKAISFSDEAGPWTETTKTQAASKTLQRLGAIDAPLMENWIKQWKF</sequence>
<dbReference type="Gene3D" id="3.40.50.12780">
    <property type="entry name" value="N-terminal domain of ligase-like"/>
    <property type="match status" value="1"/>
</dbReference>
<comment type="caution">
    <text evidence="6">The sequence shown here is derived from an EMBL/GenBank/DDBJ whole genome shotgun (WGS) entry which is preliminary data.</text>
</comment>
<dbReference type="Pfam" id="PF23562">
    <property type="entry name" value="AMP-binding_C_3"/>
    <property type="match status" value="1"/>
</dbReference>
<dbReference type="AlphaFoldDB" id="A0A0A2JBG3"/>
<dbReference type="RefSeq" id="XP_016595392.1">
    <property type="nucleotide sequence ID" value="XM_016745660.1"/>
</dbReference>
<dbReference type="InterPro" id="IPR000873">
    <property type="entry name" value="AMP-dep_synth/lig_dom"/>
</dbReference>
<dbReference type="PANTHER" id="PTHR43439:SF2">
    <property type="entry name" value="ENZYME, PUTATIVE (JCVI)-RELATED"/>
    <property type="match status" value="1"/>
</dbReference>
<dbReference type="Pfam" id="PF00550">
    <property type="entry name" value="PP-binding"/>
    <property type="match status" value="1"/>
</dbReference>
<evidence type="ECO:0000256" key="1">
    <source>
        <dbReference type="ARBA" id="ARBA00022450"/>
    </source>
</evidence>
<evidence type="ECO:0000256" key="2">
    <source>
        <dbReference type="ARBA" id="ARBA00022553"/>
    </source>
</evidence>
<dbReference type="SUPFAM" id="SSF47336">
    <property type="entry name" value="ACP-like"/>
    <property type="match status" value="1"/>
</dbReference>
<dbReference type="PROSITE" id="PS00455">
    <property type="entry name" value="AMP_BINDING"/>
    <property type="match status" value="1"/>
</dbReference>
<organism evidence="6 7">
    <name type="scientific">Penicillium expansum</name>
    <name type="common">Blue mold rot fungus</name>
    <dbReference type="NCBI Taxonomy" id="27334"/>
    <lineage>
        <taxon>Eukaryota</taxon>
        <taxon>Fungi</taxon>
        <taxon>Dikarya</taxon>
        <taxon>Ascomycota</taxon>
        <taxon>Pezizomycotina</taxon>
        <taxon>Eurotiomycetes</taxon>
        <taxon>Eurotiomycetidae</taxon>
        <taxon>Eurotiales</taxon>
        <taxon>Aspergillaceae</taxon>
        <taxon>Penicillium</taxon>
    </lineage>
</organism>
<dbReference type="InterPro" id="IPR051414">
    <property type="entry name" value="Adenylate-forming_Reductase"/>
</dbReference>
<dbReference type="PhylomeDB" id="A0A0A2JBG3"/>
<keyword evidence="2" id="KW-0597">Phosphoprotein</keyword>
<feature type="domain" description="AMP-dependent synthetase/ligase" evidence="3">
    <location>
        <begin position="14"/>
        <end position="345"/>
    </location>
</feature>
<dbReference type="HOGENOM" id="CLU_002220_0_0_1"/>
<dbReference type="SUPFAM" id="SSF56801">
    <property type="entry name" value="Acetyl-CoA synthetase-like"/>
    <property type="match status" value="1"/>
</dbReference>
<dbReference type="Pfam" id="PF07993">
    <property type="entry name" value="NAD_binding_4"/>
    <property type="match status" value="1"/>
</dbReference>
<proteinExistence type="predicted"/>
<evidence type="ECO:0000259" key="5">
    <source>
        <dbReference type="Pfam" id="PF07993"/>
    </source>
</evidence>
<dbReference type="InterPro" id="IPR013120">
    <property type="entry name" value="FAR_NAD-bd"/>
</dbReference>
<protein>
    <submittedName>
        <fullName evidence="6">Male sterility, NAD-binding</fullName>
    </submittedName>
</protein>
<dbReference type="STRING" id="27334.A0A0A2JBG3"/>
<dbReference type="InterPro" id="IPR036291">
    <property type="entry name" value="NAD(P)-bd_dom_sf"/>
</dbReference>
<dbReference type="Proteomes" id="UP000030143">
    <property type="component" value="Unassembled WGS sequence"/>
</dbReference>
<reference evidence="6 7" key="1">
    <citation type="journal article" date="2015" name="Mol. Plant Microbe Interact.">
        <title>Genome, transcriptome, and functional analyses of Penicillium expansum provide new insights into secondary metabolism and pathogenicity.</title>
        <authorList>
            <person name="Ballester A.R."/>
            <person name="Marcet-Houben M."/>
            <person name="Levin E."/>
            <person name="Sela N."/>
            <person name="Selma-Lazaro C."/>
            <person name="Carmona L."/>
            <person name="Wisniewski M."/>
            <person name="Droby S."/>
            <person name="Gonzalez-Candelas L."/>
            <person name="Gabaldon T."/>
        </authorList>
    </citation>
    <scope>NUCLEOTIDE SEQUENCE [LARGE SCALE GENOMIC DNA]</scope>
    <source>
        <strain evidence="6 7">MD-8</strain>
    </source>
</reference>
<evidence type="ECO:0000313" key="6">
    <source>
        <dbReference type="EMBL" id="KGO52674.1"/>
    </source>
</evidence>
<evidence type="ECO:0000259" key="4">
    <source>
        <dbReference type="Pfam" id="PF00550"/>
    </source>
</evidence>
<feature type="domain" description="Carrier" evidence="4">
    <location>
        <begin position="553"/>
        <end position="623"/>
    </location>
</feature>
<dbReference type="InterPro" id="IPR042099">
    <property type="entry name" value="ANL_N_sf"/>
</dbReference>
<keyword evidence="1" id="KW-0596">Phosphopantetheine</keyword>
<dbReference type="SUPFAM" id="SSF51735">
    <property type="entry name" value="NAD(P)-binding Rossmann-fold domains"/>
    <property type="match status" value="1"/>
</dbReference>
<name>A0A0A2JBG3_PENEN</name>
<keyword evidence="7" id="KW-1185">Reference proteome</keyword>
<dbReference type="InterPro" id="IPR009081">
    <property type="entry name" value="PP-bd_ACP"/>
</dbReference>
<dbReference type="InterPro" id="IPR036736">
    <property type="entry name" value="ACP-like_sf"/>
</dbReference>
<dbReference type="InterPro" id="IPR020845">
    <property type="entry name" value="AMP-binding_CS"/>
</dbReference>
<gene>
    <name evidence="6" type="ORF">PEX2_083900</name>
</gene>
<dbReference type="GO" id="GO:0044550">
    <property type="term" value="P:secondary metabolite biosynthetic process"/>
    <property type="evidence" value="ECO:0007669"/>
    <property type="project" value="UniProtKB-ARBA"/>
</dbReference>
<dbReference type="Gene3D" id="3.40.50.720">
    <property type="entry name" value="NAD(P)-binding Rossmann-like Domain"/>
    <property type="match status" value="1"/>
</dbReference>
<feature type="domain" description="Thioester reductase (TE)" evidence="5">
    <location>
        <begin position="668"/>
        <end position="909"/>
    </location>
</feature>